<evidence type="ECO:0000256" key="8">
    <source>
        <dbReference type="ARBA" id="ARBA00044349"/>
    </source>
</evidence>
<evidence type="ECO:0000256" key="6">
    <source>
        <dbReference type="ARBA" id="ARBA00044065"/>
    </source>
</evidence>
<accession>A0A1G5MLH5</accession>
<evidence type="ECO:0000256" key="3">
    <source>
        <dbReference type="ARBA" id="ARBA00043812"/>
    </source>
</evidence>
<evidence type="ECO:0000259" key="12">
    <source>
        <dbReference type="SMART" id="SM00822"/>
    </source>
</evidence>
<comment type="similarity">
    <text evidence="1 11">Belongs to the short-chain dehydrogenases/reductases (SDR) family.</text>
</comment>
<evidence type="ECO:0000256" key="9">
    <source>
        <dbReference type="ARBA" id="ARBA00045650"/>
    </source>
</evidence>
<dbReference type="Gene3D" id="3.40.50.720">
    <property type="entry name" value="NAD(P)-binding Rossmann-like Domain"/>
    <property type="match status" value="1"/>
</dbReference>
<comment type="catalytic activity">
    <reaction evidence="3">
        <text>L-allo-threonine + NADP(+) = aminoacetone + CO2 + NADPH</text>
        <dbReference type="Rhea" id="RHEA:43524"/>
        <dbReference type="ChEBI" id="CHEBI:16526"/>
        <dbReference type="ChEBI" id="CHEBI:57783"/>
        <dbReference type="ChEBI" id="CHEBI:58320"/>
        <dbReference type="ChEBI" id="CHEBI:58349"/>
        <dbReference type="ChEBI" id="CHEBI:58585"/>
        <dbReference type="EC" id="1.1.1.381"/>
    </reaction>
</comment>
<comment type="catalytic activity">
    <reaction evidence="10">
        <text>3-hydroxypropanoate + NADP(+) = 3-oxopropanoate + NADPH + H(+)</text>
        <dbReference type="Rhea" id="RHEA:26438"/>
        <dbReference type="ChEBI" id="CHEBI:15378"/>
        <dbReference type="ChEBI" id="CHEBI:16510"/>
        <dbReference type="ChEBI" id="CHEBI:33190"/>
        <dbReference type="ChEBI" id="CHEBI:57783"/>
        <dbReference type="ChEBI" id="CHEBI:58349"/>
        <dbReference type="EC" id="1.1.1.298"/>
    </reaction>
</comment>
<dbReference type="Pfam" id="PF00106">
    <property type="entry name" value="adh_short"/>
    <property type="match status" value="1"/>
</dbReference>
<reference evidence="14" key="1">
    <citation type="submission" date="2016-10" db="EMBL/GenBank/DDBJ databases">
        <authorList>
            <person name="de Groot N.N."/>
        </authorList>
    </citation>
    <scope>NUCLEOTIDE SEQUENCE [LARGE SCALE GENOMIC DNA]</scope>
    <source>
        <strain evidence="14">DSM 15758</strain>
    </source>
</reference>
<evidence type="ECO:0000256" key="2">
    <source>
        <dbReference type="ARBA" id="ARBA00023002"/>
    </source>
</evidence>
<dbReference type="SUPFAM" id="SSF51735">
    <property type="entry name" value="NAD(P)-binding Rossmann-fold domains"/>
    <property type="match status" value="1"/>
</dbReference>
<evidence type="ECO:0000256" key="5">
    <source>
        <dbReference type="ARBA" id="ARBA00044059"/>
    </source>
</evidence>
<organism evidence="13 14">
    <name type="scientific">Pseudomonas oryzihabitans</name>
    <dbReference type="NCBI Taxonomy" id="47885"/>
    <lineage>
        <taxon>Bacteria</taxon>
        <taxon>Pseudomonadati</taxon>
        <taxon>Pseudomonadota</taxon>
        <taxon>Gammaproteobacteria</taxon>
        <taxon>Pseudomonadales</taxon>
        <taxon>Pseudomonadaceae</taxon>
        <taxon>Pseudomonas</taxon>
    </lineage>
</organism>
<dbReference type="PRINTS" id="PR00081">
    <property type="entry name" value="GDHRDH"/>
</dbReference>
<dbReference type="EC" id="1.1.1.298" evidence="4"/>
<dbReference type="EMBL" id="FMWB01000002">
    <property type="protein sequence ID" value="SCZ26026.1"/>
    <property type="molecule type" value="Genomic_DNA"/>
</dbReference>
<keyword evidence="2" id="KW-0560">Oxidoreductase</keyword>
<dbReference type="InterPro" id="IPR002347">
    <property type="entry name" value="SDR_fam"/>
</dbReference>
<dbReference type="EC" id="1.1.1.381" evidence="5"/>
<evidence type="ECO:0000256" key="11">
    <source>
        <dbReference type="RuleBase" id="RU000363"/>
    </source>
</evidence>
<dbReference type="eggNOG" id="COG0300">
    <property type="taxonomic scope" value="Bacteria"/>
</dbReference>
<dbReference type="PANTHER" id="PTHR43086:SF3">
    <property type="entry name" value="NADP-DEPENDENT 3-HYDROXY ACID DEHYDROGENASE YDFG"/>
    <property type="match status" value="1"/>
</dbReference>
<gene>
    <name evidence="13" type="ORF">SAMN05216279_102298</name>
</gene>
<evidence type="ECO:0000313" key="14">
    <source>
        <dbReference type="Proteomes" id="UP000183046"/>
    </source>
</evidence>
<dbReference type="GO" id="GO:0035527">
    <property type="term" value="F:3-hydroxypropionate dehydrogenase (NADP+) activity"/>
    <property type="evidence" value="ECO:0007669"/>
    <property type="project" value="UniProtKB-EC"/>
</dbReference>
<name>A0A1G5MLH5_9PSED</name>
<comment type="function">
    <text evidence="9">NADP-dependent dehydrogenase with broad substrate specificity acting on 3-hydroxy acids. Catalyzes the NADP-dependent oxidation of L-allo-threonine to L-2-amino-3-keto-butyrate, which is spontaneously decarboxylated into aminoacetone. Also acts on D-threonine, L-serine, D-serine, D-3-hydroxyisobutyrate, L-3-hydroxyisobutyrate, D-glycerate and L-glycerate. Able to catalyze the reduction of the malonic semialdehyde to 3-hydroxypropionic acid. YdfG is apparently supplementing RutE, the presumed malonic semialdehyde reductase involved in pyrimidine degradation since both are able to detoxify malonic semialdehyde.</text>
</comment>
<protein>
    <recommendedName>
        <fullName evidence="6">NADP-dependent 3-hydroxy acid dehydrogenase YdfG</fullName>
        <ecNumber evidence="4">1.1.1.298</ecNumber>
        <ecNumber evidence="5">1.1.1.381</ecNumber>
    </recommendedName>
    <alternativeName>
        <fullName evidence="8">L-allo-threonine dehydrogenase</fullName>
    </alternativeName>
    <alternativeName>
        <fullName evidence="7">Malonic semialdehyde reductase</fullName>
    </alternativeName>
</protein>
<evidence type="ECO:0000256" key="4">
    <source>
        <dbReference type="ARBA" id="ARBA00044050"/>
    </source>
</evidence>
<evidence type="ECO:0000313" key="13">
    <source>
        <dbReference type="EMBL" id="SCZ26026.1"/>
    </source>
</evidence>
<dbReference type="InterPro" id="IPR020904">
    <property type="entry name" value="Sc_DH/Rdtase_CS"/>
</dbReference>
<evidence type="ECO:0000256" key="7">
    <source>
        <dbReference type="ARBA" id="ARBA00044271"/>
    </source>
</evidence>
<comment type="caution">
    <text evidence="13">The sequence shown here is derived from an EMBL/GenBank/DDBJ whole genome shotgun (WGS) entry which is preliminary data.</text>
</comment>
<dbReference type="AlphaFoldDB" id="A0A1G5MLH5"/>
<dbReference type="PANTHER" id="PTHR43086">
    <property type="entry name" value="VERY-LONG-CHAIN 3-OXOOACYL-COA REDUCTASE"/>
    <property type="match status" value="1"/>
</dbReference>
<dbReference type="Proteomes" id="UP000183046">
    <property type="component" value="Unassembled WGS sequence"/>
</dbReference>
<sequence length="267" mass="28379">MMTRSPQGTALITGASSGIGAHYAEQLAQRGYDLILVARDRQRLDALAQRLTDTTRQSVQVLPADLADPAALAEVERTLREDASLTLLVNNAGMGTHTPLLQSDPAQMLRMIALNVTALTQLTYAAVPAFVARGRGAIINVSSIVSLAPELLNGVYGGSKAYVTAFTQSLQRELAGTGVRAQAVLPGATATDFWARGGLPLAHLDPEIVMSPADLVAAALADFEGEVAISIPSLHDLSRWETYEASRLAMADQLSSRQLAPRYHTAH</sequence>
<feature type="domain" description="Ketoreductase" evidence="12">
    <location>
        <begin position="8"/>
        <end position="191"/>
    </location>
</feature>
<dbReference type="PRINTS" id="PR00080">
    <property type="entry name" value="SDRFAMILY"/>
</dbReference>
<evidence type="ECO:0000256" key="1">
    <source>
        <dbReference type="ARBA" id="ARBA00006484"/>
    </source>
</evidence>
<evidence type="ECO:0000256" key="10">
    <source>
        <dbReference type="ARBA" id="ARBA00047274"/>
    </source>
</evidence>
<dbReference type="PIRSF" id="PIRSF000126">
    <property type="entry name" value="11-beta-HSD1"/>
    <property type="match status" value="1"/>
</dbReference>
<dbReference type="SMART" id="SM00822">
    <property type="entry name" value="PKS_KR"/>
    <property type="match status" value="1"/>
</dbReference>
<proteinExistence type="inferred from homology"/>
<dbReference type="CDD" id="cd05233">
    <property type="entry name" value="SDR_c"/>
    <property type="match status" value="1"/>
</dbReference>
<dbReference type="InterPro" id="IPR057326">
    <property type="entry name" value="KR_dom"/>
</dbReference>
<dbReference type="PROSITE" id="PS00061">
    <property type="entry name" value="ADH_SHORT"/>
    <property type="match status" value="1"/>
</dbReference>
<dbReference type="InterPro" id="IPR036291">
    <property type="entry name" value="NAD(P)-bd_dom_sf"/>
</dbReference>